<dbReference type="GO" id="GO:0016787">
    <property type="term" value="F:hydrolase activity"/>
    <property type="evidence" value="ECO:0007669"/>
    <property type="project" value="UniProtKB-KW"/>
</dbReference>
<dbReference type="SUPFAM" id="SSF53474">
    <property type="entry name" value="alpha/beta-Hydrolases"/>
    <property type="match status" value="1"/>
</dbReference>
<feature type="region of interest" description="Disordered" evidence="1">
    <location>
        <begin position="1"/>
        <end position="26"/>
    </location>
</feature>
<feature type="domain" description="Alpha/beta hydrolase fold-3" evidence="2">
    <location>
        <begin position="16"/>
        <end position="187"/>
    </location>
</feature>
<dbReference type="PANTHER" id="PTHR23025:SF4">
    <property type="entry name" value="ALPHA_BETA HYDROLASE FOLD-3 DOMAIN-CONTAINING PROTEIN"/>
    <property type="match status" value="1"/>
</dbReference>
<geneLocation type="plasmid" evidence="3 4">
    <name>pRinCIP108029a</name>
</geneLocation>
<keyword evidence="4" id="KW-1185">Reference proteome</keyword>
<dbReference type="EMBL" id="CP140639">
    <property type="protein sequence ID" value="WRW37721.1"/>
    <property type="molecule type" value="Genomic_DNA"/>
</dbReference>
<organism evidence="3 4">
    <name type="scientific">Rhizobium indigoferae</name>
    <dbReference type="NCBI Taxonomy" id="158891"/>
    <lineage>
        <taxon>Bacteria</taxon>
        <taxon>Pseudomonadati</taxon>
        <taxon>Pseudomonadota</taxon>
        <taxon>Alphaproteobacteria</taxon>
        <taxon>Hyphomicrobiales</taxon>
        <taxon>Rhizobiaceae</taxon>
        <taxon>Rhizobium/Agrobacterium group</taxon>
        <taxon>Rhizobium</taxon>
    </lineage>
</organism>
<name>A0ABZ1DNC1_9HYPH</name>
<keyword evidence="3" id="KW-0378">Hydrolase</keyword>
<evidence type="ECO:0000259" key="2">
    <source>
        <dbReference type="Pfam" id="PF07859"/>
    </source>
</evidence>
<dbReference type="Gene3D" id="3.40.50.1820">
    <property type="entry name" value="alpha/beta hydrolase"/>
    <property type="match status" value="1"/>
</dbReference>
<evidence type="ECO:0000313" key="4">
    <source>
        <dbReference type="Proteomes" id="UP001322785"/>
    </source>
</evidence>
<sequence length="212" mass="23066">MSGCRPRGGAAGSFPQLQSAPENPFPTALDEIQDVMDWCWGPGEALGIDGSRIVLFGASAGGNLSLASALICRDTGKPMPKALGLIYGVFGNDFETESYKEFGPGQFGLSLARMKEYFEWYVPTGVDINHPYITPMNADLKGMPPSWIGFGALDVLRDDSIGINERLRGAGIETRFRNYDDLPHGFATYPRTVARSREALSDLAGFLCERAF</sequence>
<dbReference type="Proteomes" id="UP001322785">
    <property type="component" value="Plasmid pRinCIP108029a"/>
</dbReference>
<accession>A0ABZ1DNC1</accession>
<dbReference type="InterPro" id="IPR013094">
    <property type="entry name" value="AB_hydrolase_3"/>
</dbReference>
<dbReference type="InterPro" id="IPR029058">
    <property type="entry name" value="AB_hydrolase_fold"/>
</dbReference>
<gene>
    <name evidence="3" type="ORF">U5G49_007338</name>
</gene>
<dbReference type="Pfam" id="PF07859">
    <property type="entry name" value="Abhydrolase_3"/>
    <property type="match status" value="1"/>
</dbReference>
<evidence type="ECO:0000256" key="1">
    <source>
        <dbReference type="SAM" id="MobiDB-lite"/>
    </source>
</evidence>
<evidence type="ECO:0000313" key="3">
    <source>
        <dbReference type="EMBL" id="WRW37721.1"/>
    </source>
</evidence>
<keyword evidence="3" id="KW-0614">Plasmid</keyword>
<proteinExistence type="predicted"/>
<dbReference type="RefSeq" id="WP_193445999.1">
    <property type="nucleotide sequence ID" value="NZ_BSOQ01000059.1"/>
</dbReference>
<protein>
    <submittedName>
        <fullName evidence="3">Alpha/beta hydrolase</fullName>
    </submittedName>
</protein>
<dbReference type="PANTHER" id="PTHR23025">
    <property type="entry name" value="TRIACYLGLYCEROL LIPASE"/>
    <property type="match status" value="1"/>
</dbReference>
<reference evidence="3 4" key="1">
    <citation type="submission" date="2023-12" db="EMBL/GenBank/DDBJ databases">
        <authorList>
            <person name="Menendez E."/>
            <person name="Kaur S."/>
            <person name="Flores-Felix J.D."/>
            <person name="diCenzo G.C."/>
            <person name="Peix A."/>
            <person name="Velazquez E."/>
        </authorList>
    </citation>
    <scope>NUCLEOTIDE SEQUENCE [LARGE SCALE GENOMIC DNA]</scope>
    <source>
        <strain evidence="3 4">CIP 108029</strain>
        <plasmid evidence="3 4">pRinCIP108029a</plasmid>
    </source>
</reference>